<reference evidence="1" key="1">
    <citation type="submission" date="2020-02" db="EMBL/GenBank/DDBJ databases">
        <authorList>
            <person name="Meier V. D."/>
        </authorList>
    </citation>
    <scope>NUCLEOTIDE SEQUENCE</scope>
    <source>
        <strain evidence="1">AVDCRST_MAG12</strain>
    </source>
</reference>
<name>A0A6J4RK18_9ACTN</name>
<organism evidence="1">
    <name type="scientific">uncultured Rubrobacteraceae bacterium</name>
    <dbReference type="NCBI Taxonomy" id="349277"/>
    <lineage>
        <taxon>Bacteria</taxon>
        <taxon>Bacillati</taxon>
        <taxon>Actinomycetota</taxon>
        <taxon>Rubrobacteria</taxon>
        <taxon>Rubrobacterales</taxon>
        <taxon>Rubrobacteraceae</taxon>
        <taxon>environmental samples</taxon>
    </lineage>
</organism>
<gene>
    <name evidence="1" type="ORF">AVDCRST_MAG12-1140</name>
</gene>
<proteinExistence type="predicted"/>
<evidence type="ECO:0000313" key="1">
    <source>
        <dbReference type="EMBL" id="CAA9475732.1"/>
    </source>
</evidence>
<accession>A0A6J4RK18</accession>
<sequence>MTQTIPQRIREILRTAAPNGTMIVPAREAGVTLAWCTPPDGRRP</sequence>
<dbReference type="EMBL" id="CADCVK010000182">
    <property type="protein sequence ID" value="CAA9475732.1"/>
    <property type="molecule type" value="Genomic_DNA"/>
</dbReference>
<protein>
    <submittedName>
        <fullName evidence="1">Uncharacterized protein</fullName>
    </submittedName>
</protein>
<dbReference type="AlphaFoldDB" id="A0A6J4RK18"/>